<dbReference type="EC" id="7.6.2.1" evidence="3"/>
<sequence length="1516" mass="174379">MDRILTLSDSCYSALLKIIDGLPLWDVLDPKNGLFVALLDEKYKNGNYLKEVLFTFNKKSKTMKNLGQDLLNIKPSKRCGFPTESNLDRLQFPDVLAPYNRFECSKYFHEEIMIPLLKKLLDKGYHKCIKLLCKLYLFLDKDYWLGKFFTPISVYVSFERKVNDYRCLLCLRNYSKIPLLVQSLANILTVDREDRFETFNFLLHNFEEILNQNPQYRIRLLVIMVESGLTFEVFNKALELCDGNLKEEFREDILLKSSYKAGNVSMFMHLINRFPDLVEIFNEPVHWCVLIEKPIEIIEYICEKLPGILPLIDTFLSGNEQSNGLRYKSPISLDLRNLYKVPCLFKYFSKRKTIDCVYDQWLKNLEVTYEDCLSRTYYISTFLAIIRCRDAYGLSIQEAGMKLCKLCMQLSTLVVLFGFTPSLSDIIAQVLTIFMEYGFTYTKNFPWELDGTLKSSRWIASLLWYISDSSVKFPEEFYQYLELKTAVKSLEHLTIVVARKSIKAPFKQNVNSLRLPKRQKLNILMESELKESIFFKRIDRRKYERIDVNVAMSKTPFQSEERKKTFIEALEHYQVILNWIPQINAFGKEIAMLPLLFVLSVTALKDGYEDYKRYKNDKKVNNRRCQIYDQLLAKFCDDKWKNIKVGDIIRVEENESIPADILLVKSSDAQGVSYVDTASLDGEFNLKQRFVCKEVSNCEWSKFKAKIACDRPNKDLHSFRGTIEYFTELKNPDIKVRISKDNLLLRGSTVRNVNYVDGIVVYTGHETKMMLNAQGPRYKRSALEIRINYDVLWCCVLLFLMCFGCSLGNGLWLESYRNTSDVPFIAFDDDKTPKQRSLLLFWTYIILFQASVMIPLSLYVTIDFIKIIQVIFIQMDKELKDSEGRGCICRALNITEDLGQVEHIFTDKTGTLTENSMVFKRFSIAGIDYIHKQDNKKTANSVKCNSDSNDQIELEAITLHDKPSQSISEMINVTSQQNALNHQMGHFFLLLTICNTVFVSRKKNENNEIISKFEAESTDELCLVEAAFEKNCKLVDRQLNNVYITFGATYGLRTLCMAYRIIDDSEYENWLQGHLLAENSQSEQDKLLYESACRIESNLVLLGATGIEDRLQEGVPDAIESLRNAGLKIWMLTGDKQETAINVGQSCGLIKKNDYVTILKAESLVETISLLRQDLSMTRVLVLESQCLEFILHPDAIKHFLKISNNCSSVLCCRVTPSQKSKVVEKLQKAQKRLCLAIGDGANDVSMIREASIGIGIYGSKQSEGNSAAMASDFTLPNFQGLKRLLLVHGHWCYQRLVTVALYMWYKNAVFIFLLLWFQFFNGFSAITFLDDLNLMFYQLLYTSLPPIILGIFDQDISADKLMKKPELYKQGSERKAFRGSDIGQWEFGATCLASSVIISLLHICIEAKSLNLPLIGSVLLSFAVYILTNISLNSICVVCSPPANPVGVTVYSFRNSVHWFCVLLSTVLALLPRIIGKSIKNIKYPSLVTAERLNKGFICQQLWYDNPVIIDETHL</sequence>
<evidence type="ECO:0000313" key="17">
    <source>
        <dbReference type="Proteomes" id="UP000549394"/>
    </source>
</evidence>
<dbReference type="InterPro" id="IPR001757">
    <property type="entry name" value="P_typ_ATPase"/>
</dbReference>
<dbReference type="InterPro" id="IPR032630">
    <property type="entry name" value="P_typ_ATPase_c"/>
</dbReference>
<keyword evidence="17" id="KW-1185">Reference proteome</keyword>
<comment type="subcellular location">
    <subcellularLocation>
        <location evidence="1">Membrane</location>
        <topology evidence="1">Multi-pass membrane protein</topology>
    </subcellularLocation>
</comment>
<dbReference type="InterPro" id="IPR023299">
    <property type="entry name" value="ATPase_P-typ_cyto_dom_N"/>
</dbReference>
<feature type="domain" description="P-type ATPase C-terminal" evidence="15">
    <location>
        <begin position="1379"/>
        <end position="1486"/>
    </location>
</feature>
<evidence type="ECO:0000256" key="4">
    <source>
        <dbReference type="ARBA" id="ARBA00022692"/>
    </source>
</evidence>
<evidence type="ECO:0000256" key="12">
    <source>
        <dbReference type="ARBA" id="ARBA00034036"/>
    </source>
</evidence>
<dbReference type="Pfam" id="PF00122">
    <property type="entry name" value="E1-E2_ATPase"/>
    <property type="match status" value="1"/>
</dbReference>
<evidence type="ECO:0000256" key="3">
    <source>
        <dbReference type="ARBA" id="ARBA00012189"/>
    </source>
</evidence>
<dbReference type="Pfam" id="PF16212">
    <property type="entry name" value="PhoLip_ATPase_C"/>
    <property type="match status" value="2"/>
</dbReference>
<dbReference type="GO" id="GO:0045332">
    <property type="term" value="P:phospholipid translocation"/>
    <property type="evidence" value="ECO:0007669"/>
    <property type="project" value="TreeGrafter"/>
</dbReference>
<dbReference type="Gene3D" id="1.20.1110.10">
    <property type="entry name" value="Calcium-transporting ATPase, transmembrane domain"/>
    <property type="match status" value="1"/>
</dbReference>
<dbReference type="SFLD" id="SFLDG00002">
    <property type="entry name" value="C1.7:_P-type_atpase_like"/>
    <property type="match status" value="1"/>
</dbReference>
<evidence type="ECO:0000256" key="8">
    <source>
        <dbReference type="ARBA" id="ARBA00022842"/>
    </source>
</evidence>
<evidence type="ECO:0000256" key="7">
    <source>
        <dbReference type="ARBA" id="ARBA00022840"/>
    </source>
</evidence>
<proteinExistence type="inferred from homology"/>
<evidence type="ECO:0000256" key="6">
    <source>
        <dbReference type="ARBA" id="ARBA00022741"/>
    </source>
</evidence>
<keyword evidence="11 13" id="KW-0472">Membrane</keyword>
<dbReference type="SFLD" id="SFLDS00003">
    <property type="entry name" value="Haloacid_Dehalogenase"/>
    <property type="match status" value="1"/>
</dbReference>
<dbReference type="PRINTS" id="PR00119">
    <property type="entry name" value="CATATPASE"/>
</dbReference>
<dbReference type="SFLD" id="SFLDF00027">
    <property type="entry name" value="p-type_atpase"/>
    <property type="match status" value="1"/>
</dbReference>
<dbReference type="Gene3D" id="3.40.50.1000">
    <property type="entry name" value="HAD superfamily/HAD-like"/>
    <property type="match status" value="2"/>
</dbReference>
<feature type="domain" description="P-type ATPase A" evidence="14">
    <location>
        <begin position="641"/>
        <end position="769"/>
    </location>
</feature>
<dbReference type="GO" id="GO:0005886">
    <property type="term" value="C:plasma membrane"/>
    <property type="evidence" value="ECO:0007669"/>
    <property type="project" value="TreeGrafter"/>
</dbReference>
<keyword evidence="9" id="KW-1278">Translocase</keyword>
<dbReference type="GO" id="GO:0046872">
    <property type="term" value="F:metal ion binding"/>
    <property type="evidence" value="ECO:0007669"/>
    <property type="project" value="UniProtKB-KW"/>
</dbReference>
<dbReference type="InterPro" id="IPR059000">
    <property type="entry name" value="ATPase_P-type_domA"/>
</dbReference>
<dbReference type="InterPro" id="IPR044492">
    <property type="entry name" value="P_typ_ATPase_HD_dom"/>
</dbReference>
<comment type="catalytic activity">
    <reaction evidence="12">
        <text>ATP + H2O + phospholipidSide 1 = ADP + phosphate + phospholipidSide 2.</text>
        <dbReference type="EC" id="7.6.2.1"/>
    </reaction>
</comment>
<dbReference type="Gene3D" id="2.70.150.10">
    <property type="entry name" value="Calcium-transporting ATPase, cytoplasmic transduction domain A"/>
    <property type="match status" value="1"/>
</dbReference>
<evidence type="ECO:0000259" key="15">
    <source>
        <dbReference type="Pfam" id="PF16212"/>
    </source>
</evidence>
<evidence type="ECO:0000256" key="2">
    <source>
        <dbReference type="ARBA" id="ARBA00008109"/>
    </source>
</evidence>
<keyword evidence="6" id="KW-0547">Nucleotide-binding</keyword>
<name>A0A7I8VDG8_9ANNE</name>
<dbReference type="SUPFAM" id="SSF81665">
    <property type="entry name" value="Calcium ATPase, transmembrane domain M"/>
    <property type="match status" value="1"/>
</dbReference>
<evidence type="ECO:0000256" key="9">
    <source>
        <dbReference type="ARBA" id="ARBA00022967"/>
    </source>
</evidence>
<dbReference type="OrthoDB" id="377733at2759"/>
<evidence type="ECO:0000256" key="5">
    <source>
        <dbReference type="ARBA" id="ARBA00022723"/>
    </source>
</evidence>
<accession>A0A7I8VDG8</accession>
<dbReference type="GO" id="GO:0140326">
    <property type="term" value="F:ATPase-coupled intramembrane lipid transporter activity"/>
    <property type="evidence" value="ECO:0007669"/>
    <property type="project" value="UniProtKB-EC"/>
</dbReference>
<evidence type="ECO:0000256" key="11">
    <source>
        <dbReference type="ARBA" id="ARBA00023136"/>
    </source>
</evidence>
<evidence type="ECO:0000256" key="13">
    <source>
        <dbReference type="SAM" id="Phobius"/>
    </source>
</evidence>
<comment type="similarity">
    <text evidence="2">Belongs to the cation transport ATPase (P-type) (TC 3.A.3) family. Type IV subfamily.</text>
</comment>
<feature type="transmembrane region" description="Helical" evidence="13">
    <location>
        <begin position="1309"/>
        <end position="1330"/>
    </location>
</feature>
<feature type="transmembrane region" description="Helical" evidence="13">
    <location>
        <begin position="787"/>
        <end position="812"/>
    </location>
</feature>
<dbReference type="GO" id="GO:0005524">
    <property type="term" value="F:ATP binding"/>
    <property type="evidence" value="ECO:0007669"/>
    <property type="project" value="UniProtKB-KW"/>
</dbReference>
<dbReference type="InterPro" id="IPR036412">
    <property type="entry name" value="HAD-like_sf"/>
</dbReference>
<dbReference type="EMBL" id="CAJFCJ010000003">
    <property type="protein sequence ID" value="CAD5113388.1"/>
    <property type="molecule type" value="Genomic_DNA"/>
</dbReference>
<evidence type="ECO:0000259" key="14">
    <source>
        <dbReference type="Pfam" id="PF00122"/>
    </source>
</evidence>
<evidence type="ECO:0000313" key="16">
    <source>
        <dbReference type="EMBL" id="CAD5113388.1"/>
    </source>
</evidence>
<feature type="transmembrane region" description="Helical" evidence="13">
    <location>
        <begin position="1413"/>
        <end position="1433"/>
    </location>
</feature>
<keyword evidence="8" id="KW-0460">Magnesium</keyword>
<feature type="transmembrane region" description="Helical" evidence="13">
    <location>
        <begin position="1388"/>
        <end position="1406"/>
    </location>
</feature>
<keyword evidence="10 13" id="KW-1133">Transmembrane helix</keyword>
<evidence type="ECO:0000256" key="1">
    <source>
        <dbReference type="ARBA" id="ARBA00004141"/>
    </source>
</evidence>
<feature type="transmembrane region" description="Helical" evidence="13">
    <location>
        <begin position="839"/>
        <end position="862"/>
    </location>
</feature>
<dbReference type="Pfam" id="PF00702">
    <property type="entry name" value="Hydrolase"/>
    <property type="match status" value="1"/>
</dbReference>
<keyword evidence="7" id="KW-0067">ATP-binding</keyword>
<reference evidence="16 17" key="1">
    <citation type="submission" date="2020-08" db="EMBL/GenBank/DDBJ databases">
        <authorList>
            <person name="Hejnol A."/>
        </authorList>
    </citation>
    <scope>NUCLEOTIDE SEQUENCE [LARGE SCALE GENOMIC DNA]</scope>
</reference>
<dbReference type="GO" id="GO:0016887">
    <property type="term" value="F:ATP hydrolysis activity"/>
    <property type="evidence" value="ECO:0007669"/>
    <property type="project" value="InterPro"/>
</dbReference>
<dbReference type="NCBIfam" id="TIGR01494">
    <property type="entry name" value="ATPase_P-type"/>
    <property type="match status" value="1"/>
</dbReference>
<dbReference type="SUPFAM" id="SSF56784">
    <property type="entry name" value="HAD-like"/>
    <property type="match status" value="1"/>
</dbReference>
<dbReference type="InterPro" id="IPR018303">
    <property type="entry name" value="ATPase_P-typ_P_site"/>
</dbReference>
<gene>
    <name evidence="16" type="ORF">DGYR_LOCUS2390</name>
</gene>
<keyword evidence="4 13" id="KW-0812">Transmembrane</keyword>
<dbReference type="FunFam" id="2.70.150.10:FF:000054">
    <property type="entry name" value="Phospholipid-transporting ATPase"/>
    <property type="match status" value="1"/>
</dbReference>
<feature type="domain" description="P-type ATPase C-terminal" evidence="15">
    <location>
        <begin position="1269"/>
        <end position="1378"/>
    </location>
</feature>
<dbReference type="FunFam" id="3.40.50.1000:FF:000014">
    <property type="entry name" value="Phospholipid-transporting ATPase"/>
    <property type="match status" value="1"/>
</dbReference>
<dbReference type="PANTHER" id="PTHR24092">
    <property type="entry name" value="PROBABLE PHOSPHOLIPID-TRANSPORTING ATPASE"/>
    <property type="match status" value="1"/>
</dbReference>
<feature type="transmembrane region" description="Helical" evidence="13">
    <location>
        <begin position="1458"/>
        <end position="1476"/>
    </location>
</feature>
<dbReference type="SUPFAM" id="SSF81653">
    <property type="entry name" value="Calcium ATPase, transduction domain A"/>
    <property type="match status" value="1"/>
</dbReference>
<dbReference type="PROSITE" id="PS00154">
    <property type="entry name" value="ATPASE_E1_E2"/>
    <property type="match status" value="1"/>
</dbReference>
<organism evidence="16 17">
    <name type="scientific">Dimorphilus gyrociliatus</name>
    <dbReference type="NCBI Taxonomy" id="2664684"/>
    <lineage>
        <taxon>Eukaryota</taxon>
        <taxon>Metazoa</taxon>
        <taxon>Spiralia</taxon>
        <taxon>Lophotrochozoa</taxon>
        <taxon>Annelida</taxon>
        <taxon>Polychaeta</taxon>
        <taxon>Polychaeta incertae sedis</taxon>
        <taxon>Dinophilidae</taxon>
        <taxon>Dimorphilus</taxon>
    </lineage>
</organism>
<evidence type="ECO:0000256" key="10">
    <source>
        <dbReference type="ARBA" id="ARBA00022989"/>
    </source>
</evidence>
<dbReference type="PANTHER" id="PTHR24092:SF218">
    <property type="entry name" value="PHOSPHOLIPID-TRANSPORTING ATPASE"/>
    <property type="match status" value="1"/>
</dbReference>
<keyword evidence="5" id="KW-0479">Metal-binding</keyword>
<dbReference type="InterPro" id="IPR023298">
    <property type="entry name" value="ATPase_P-typ_TM_dom_sf"/>
</dbReference>
<comment type="caution">
    <text evidence="16">The sequence shown here is derived from an EMBL/GenBank/DDBJ whole genome shotgun (WGS) entry which is preliminary data.</text>
</comment>
<protein>
    <recommendedName>
        <fullName evidence="3">P-type phospholipid transporter</fullName>
        <ecNumber evidence="3">7.6.2.1</ecNumber>
    </recommendedName>
</protein>
<dbReference type="Proteomes" id="UP000549394">
    <property type="component" value="Unassembled WGS sequence"/>
</dbReference>
<dbReference type="InterPro" id="IPR023214">
    <property type="entry name" value="HAD_sf"/>
</dbReference>
<dbReference type="Gene3D" id="3.40.1110.10">
    <property type="entry name" value="Calcium-transporting ATPase, cytoplasmic domain N"/>
    <property type="match status" value="1"/>
</dbReference>
<dbReference type="InterPro" id="IPR008250">
    <property type="entry name" value="ATPase_P-typ_transduc_dom_A_sf"/>
</dbReference>